<protein>
    <submittedName>
        <fullName evidence="2">HXXEE domain-containing protein</fullName>
    </submittedName>
</protein>
<dbReference type="Proteomes" id="UP000321291">
    <property type="component" value="Chromosome"/>
</dbReference>
<keyword evidence="3" id="KW-1185">Reference proteome</keyword>
<gene>
    <name evidence="2" type="ORF">FSB73_02265</name>
</gene>
<organism evidence="2 3">
    <name type="scientific">Arachidicoccus ginsenosidivorans</name>
    <dbReference type="NCBI Taxonomy" id="496057"/>
    <lineage>
        <taxon>Bacteria</taxon>
        <taxon>Pseudomonadati</taxon>
        <taxon>Bacteroidota</taxon>
        <taxon>Chitinophagia</taxon>
        <taxon>Chitinophagales</taxon>
        <taxon>Chitinophagaceae</taxon>
        <taxon>Arachidicoccus</taxon>
    </lineage>
</organism>
<reference evidence="2 3" key="1">
    <citation type="journal article" date="2017" name="Int. J. Syst. Evol. Microbiol.">
        <title>Arachidicoccus ginsenosidivorans sp. nov., with ginsenoside-converting activity isolated from ginseng cultivating soil.</title>
        <authorList>
            <person name="Siddiqi M.Z."/>
            <person name="Aslam Z."/>
            <person name="Im W.T."/>
        </authorList>
    </citation>
    <scope>NUCLEOTIDE SEQUENCE [LARGE SCALE GENOMIC DNA]</scope>
    <source>
        <strain evidence="2 3">Gsoil 809</strain>
    </source>
</reference>
<evidence type="ECO:0000256" key="1">
    <source>
        <dbReference type="SAM" id="Phobius"/>
    </source>
</evidence>
<feature type="transmembrane region" description="Helical" evidence="1">
    <location>
        <begin position="106"/>
        <end position="126"/>
    </location>
</feature>
<dbReference type="Pfam" id="PF13787">
    <property type="entry name" value="HXXEE"/>
    <property type="match status" value="1"/>
</dbReference>
<feature type="transmembrane region" description="Helical" evidence="1">
    <location>
        <begin position="7"/>
        <end position="29"/>
    </location>
</feature>
<keyword evidence="1" id="KW-1133">Transmembrane helix</keyword>
<evidence type="ECO:0000313" key="2">
    <source>
        <dbReference type="EMBL" id="QEC70688.1"/>
    </source>
</evidence>
<dbReference type="AlphaFoldDB" id="A0A5B8VK81"/>
<dbReference type="EMBL" id="CP042434">
    <property type="protein sequence ID" value="QEC70688.1"/>
    <property type="molecule type" value="Genomic_DNA"/>
</dbReference>
<feature type="transmembrane region" description="Helical" evidence="1">
    <location>
        <begin position="133"/>
        <end position="155"/>
    </location>
</feature>
<keyword evidence="1" id="KW-0812">Transmembrane</keyword>
<dbReference type="OrthoDB" id="1494440at2"/>
<feature type="transmembrane region" description="Helical" evidence="1">
    <location>
        <begin position="77"/>
        <end position="100"/>
    </location>
</feature>
<proteinExistence type="predicted"/>
<feature type="transmembrane region" description="Helical" evidence="1">
    <location>
        <begin position="167"/>
        <end position="190"/>
    </location>
</feature>
<name>A0A5B8VK81_9BACT</name>
<accession>A0A5B8VK81</accession>
<dbReference type="KEGG" id="agi:FSB73_02265"/>
<evidence type="ECO:0000313" key="3">
    <source>
        <dbReference type="Proteomes" id="UP000321291"/>
    </source>
</evidence>
<dbReference type="RefSeq" id="WP_146779950.1">
    <property type="nucleotide sequence ID" value="NZ_CP042434.1"/>
</dbReference>
<dbReference type="InterPro" id="IPR025671">
    <property type="entry name" value="HXXEE"/>
</dbReference>
<feature type="transmembrane region" description="Helical" evidence="1">
    <location>
        <begin position="35"/>
        <end position="56"/>
    </location>
</feature>
<sequence length="212" mass="24353">MNFLRRHWYDIGGILGMLTLIMVLTFLRYLSHYQLLMWLSLISLFFHQVEEYRLVGTFPGMVNHIMFNSQLPDRYPLNTNTAFIINVIIGWATYITAAIIGKHAMWLGMATMLVSLGNIIAHMFVFNIKGKTWFNAGMVSSLIFFVPCVYGYYNLVVARHMASFSDYLIGIPLGILLNIVGIFKLISWLADKNTHYIFSQRQLLAKDRVGKA</sequence>
<keyword evidence="1" id="KW-0472">Membrane</keyword>